<accession>A0ABT2NID5</accession>
<gene>
    <name evidence="3" type="ORF">N5I32_04045</name>
</gene>
<evidence type="ECO:0000313" key="3">
    <source>
        <dbReference type="EMBL" id="MCT8328683.1"/>
    </source>
</evidence>
<dbReference type="Gene3D" id="3.40.50.720">
    <property type="entry name" value="NAD(P)-binding Rossmann-like Domain"/>
    <property type="match status" value="1"/>
</dbReference>
<evidence type="ECO:0000256" key="1">
    <source>
        <dbReference type="ARBA" id="ARBA00006484"/>
    </source>
</evidence>
<dbReference type="PROSITE" id="PS00061">
    <property type="entry name" value="ADH_SHORT"/>
    <property type="match status" value="1"/>
</dbReference>
<dbReference type="Proteomes" id="UP001205601">
    <property type="component" value="Unassembled WGS sequence"/>
</dbReference>
<dbReference type="PRINTS" id="PR00080">
    <property type="entry name" value="SDRFAMILY"/>
</dbReference>
<name>A0ABT2NID5_9RHOB</name>
<sequence length="253" mass="25607">MSARVVITAGASGIGLAMARAFAARGDRVWVTDVDAGAVAAVPEGIRASHVDAADEAQMAAFFAEVGAAWGGLDVLCANAGIKGPTAAIEDMDLAEWHGCLAVNLDGAMLAAKYATPFLKAQGAGVMLFTSSTSGLYGTPFRAPYVAAKWAVIGLMKTVAMELGPFGIRANAICPGSVNGPRIDRVIAAEAEAKGMTAEAVRAGYAGGTALGRLSDAEDIAAMAVFLASDGARMVSGQAITVDGFTINPDPKV</sequence>
<dbReference type="Pfam" id="PF13561">
    <property type="entry name" value="adh_short_C2"/>
    <property type="match status" value="1"/>
</dbReference>
<keyword evidence="4" id="KW-1185">Reference proteome</keyword>
<dbReference type="PRINTS" id="PR00081">
    <property type="entry name" value="GDHRDH"/>
</dbReference>
<proteinExistence type="inferred from homology"/>
<comment type="similarity">
    <text evidence="1">Belongs to the short-chain dehydrogenases/reductases (SDR) family.</text>
</comment>
<reference evidence="4" key="1">
    <citation type="submission" date="2023-07" db="EMBL/GenBank/DDBJ databases">
        <title>Defluviimonas sediminis sp. nov., isolated from mangrove sediment.</title>
        <authorList>
            <person name="Liu L."/>
            <person name="Li J."/>
            <person name="Huang Y."/>
            <person name="Pan J."/>
            <person name="Li M."/>
        </authorList>
    </citation>
    <scope>NUCLEOTIDE SEQUENCE [LARGE SCALE GENOMIC DNA]</scope>
    <source>
        <strain evidence="4">FT324</strain>
    </source>
</reference>
<dbReference type="InterPro" id="IPR020904">
    <property type="entry name" value="Sc_DH/Rdtase_CS"/>
</dbReference>
<keyword evidence="2" id="KW-0560">Oxidoreductase</keyword>
<evidence type="ECO:0000313" key="4">
    <source>
        <dbReference type="Proteomes" id="UP001205601"/>
    </source>
</evidence>
<dbReference type="EMBL" id="JAOCQF010000001">
    <property type="protein sequence ID" value="MCT8328683.1"/>
    <property type="molecule type" value="Genomic_DNA"/>
</dbReference>
<dbReference type="PANTHER" id="PTHR43180">
    <property type="entry name" value="3-OXOACYL-(ACYL-CARRIER-PROTEIN) REDUCTASE (AFU_ORTHOLOGUE AFUA_6G11210)"/>
    <property type="match status" value="1"/>
</dbReference>
<dbReference type="SUPFAM" id="SSF51735">
    <property type="entry name" value="NAD(P)-binding Rossmann-fold domains"/>
    <property type="match status" value="1"/>
</dbReference>
<organism evidence="3 4">
    <name type="scientific">Albidovulum sediminis</name>
    <dbReference type="NCBI Taxonomy" id="3066345"/>
    <lineage>
        <taxon>Bacteria</taxon>
        <taxon>Pseudomonadati</taxon>
        <taxon>Pseudomonadota</taxon>
        <taxon>Alphaproteobacteria</taxon>
        <taxon>Rhodobacterales</taxon>
        <taxon>Paracoccaceae</taxon>
        <taxon>Albidovulum</taxon>
    </lineage>
</organism>
<dbReference type="CDD" id="cd05233">
    <property type="entry name" value="SDR_c"/>
    <property type="match status" value="1"/>
</dbReference>
<dbReference type="InterPro" id="IPR036291">
    <property type="entry name" value="NAD(P)-bd_dom_sf"/>
</dbReference>
<dbReference type="RefSeq" id="WP_261494107.1">
    <property type="nucleotide sequence ID" value="NZ_JAOCQF010000001.1"/>
</dbReference>
<comment type="caution">
    <text evidence="3">The sequence shown here is derived from an EMBL/GenBank/DDBJ whole genome shotgun (WGS) entry which is preliminary data.</text>
</comment>
<dbReference type="InterPro" id="IPR002347">
    <property type="entry name" value="SDR_fam"/>
</dbReference>
<evidence type="ECO:0000256" key="2">
    <source>
        <dbReference type="ARBA" id="ARBA00023002"/>
    </source>
</evidence>
<dbReference type="PANTHER" id="PTHR43180:SF66">
    <property type="entry name" value="SHORT-CHAIN DEHYDROGENASE_REDUCTASE FAMILY PROTEIN"/>
    <property type="match status" value="1"/>
</dbReference>
<protein>
    <submittedName>
        <fullName evidence="3">SDR family oxidoreductase</fullName>
    </submittedName>
</protein>